<reference evidence="10 11" key="1">
    <citation type="submission" date="2016-11" db="EMBL/GenBank/DDBJ databases">
        <authorList>
            <person name="Jaros S."/>
            <person name="Januszkiewicz K."/>
            <person name="Wedrychowicz H."/>
        </authorList>
    </citation>
    <scope>NUCLEOTIDE SEQUENCE [LARGE SCALE GENOMIC DNA]</scope>
    <source>
        <strain evidence="10 11">CGMCC 1.8863</strain>
    </source>
</reference>
<accession>A0A1M6BM81</accession>
<dbReference type="PROSITE" id="PS52016">
    <property type="entry name" value="TONB_DEPENDENT_REC_3"/>
    <property type="match status" value="1"/>
</dbReference>
<dbReference type="NCBIfam" id="TIGR04056">
    <property type="entry name" value="OMP_RagA_SusC"/>
    <property type="match status" value="1"/>
</dbReference>
<comment type="similarity">
    <text evidence="7">Belongs to the TonB-dependent receptor family.</text>
</comment>
<dbReference type="RefSeq" id="WP_072763056.1">
    <property type="nucleotide sequence ID" value="NZ_FQYX01000002.1"/>
</dbReference>
<dbReference type="InterPro" id="IPR012910">
    <property type="entry name" value="Plug_dom"/>
</dbReference>
<evidence type="ECO:0000256" key="4">
    <source>
        <dbReference type="ARBA" id="ARBA00022692"/>
    </source>
</evidence>
<dbReference type="InterPro" id="IPR023997">
    <property type="entry name" value="TonB-dep_OMP_SusC/RagA_CS"/>
</dbReference>
<feature type="signal peptide" evidence="8">
    <location>
        <begin position="1"/>
        <end position="22"/>
    </location>
</feature>
<evidence type="ECO:0000313" key="10">
    <source>
        <dbReference type="EMBL" id="SHI49658.1"/>
    </source>
</evidence>
<keyword evidence="4 7" id="KW-0812">Transmembrane</keyword>
<gene>
    <name evidence="10" type="ORF">SAMN04487911_102251</name>
</gene>
<dbReference type="Gene3D" id="2.60.40.1120">
    <property type="entry name" value="Carboxypeptidase-like, regulatory domain"/>
    <property type="match status" value="1"/>
</dbReference>
<evidence type="ECO:0000256" key="8">
    <source>
        <dbReference type="SAM" id="SignalP"/>
    </source>
</evidence>
<dbReference type="AlphaFoldDB" id="A0A1M6BM81"/>
<dbReference type="Gene3D" id="2.170.130.10">
    <property type="entry name" value="TonB-dependent receptor, plug domain"/>
    <property type="match status" value="1"/>
</dbReference>
<evidence type="ECO:0000256" key="7">
    <source>
        <dbReference type="PROSITE-ProRule" id="PRU01360"/>
    </source>
</evidence>
<dbReference type="InterPro" id="IPR037066">
    <property type="entry name" value="Plug_dom_sf"/>
</dbReference>
<protein>
    <submittedName>
        <fullName evidence="10">Iron complex outermembrane recepter protein</fullName>
    </submittedName>
</protein>
<evidence type="ECO:0000256" key="2">
    <source>
        <dbReference type="ARBA" id="ARBA00022448"/>
    </source>
</evidence>
<dbReference type="EMBL" id="FQYX01000002">
    <property type="protein sequence ID" value="SHI49658.1"/>
    <property type="molecule type" value="Genomic_DNA"/>
</dbReference>
<dbReference type="InterPro" id="IPR039426">
    <property type="entry name" value="TonB-dep_rcpt-like"/>
</dbReference>
<dbReference type="Pfam" id="PF07715">
    <property type="entry name" value="Plug"/>
    <property type="match status" value="1"/>
</dbReference>
<keyword evidence="2 7" id="KW-0813">Transport</keyword>
<dbReference type="Pfam" id="PF13715">
    <property type="entry name" value="CarbopepD_reg_2"/>
    <property type="match status" value="1"/>
</dbReference>
<name>A0A1M6BM81_9FLAO</name>
<dbReference type="SUPFAM" id="SSF56935">
    <property type="entry name" value="Porins"/>
    <property type="match status" value="1"/>
</dbReference>
<evidence type="ECO:0000256" key="3">
    <source>
        <dbReference type="ARBA" id="ARBA00022452"/>
    </source>
</evidence>
<feature type="chain" id="PRO_5012070478" evidence="8">
    <location>
        <begin position="23"/>
        <end position="1136"/>
    </location>
</feature>
<evidence type="ECO:0000313" key="11">
    <source>
        <dbReference type="Proteomes" id="UP000184231"/>
    </source>
</evidence>
<dbReference type="OrthoDB" id="9768177at2"/>
<dbReference type="GO" id="GO:0009279">
    <property type="term" value="C:cell outer membrane"/>
    <property type="evidence" value="ECO:0007669"/>
    <property type="project" value="UniProtKB-SubCell"/>
</dbReference>
<keyword evidence="8" id="KW-0732">Signal</keyword>
<dbReference type="InterPro" id="IPR008969">
    <property type="entry name" value="CarboxyPept-like_regulatory"/>
</dbReference>
<evidence type="ECO:0000256" key="1">
    <source>
        <dbReference type="ARBA" id="ARBA00004571"/>
    </source>
</evidence>
<comment type="subcellular location">
    <subcellularLocation>
        <location evidence="1 7">Cell outer membrane</location>
        <topology evidence="1 7">Multi-pass membrane protein</topology>
    </subcellularLocation>
</comment>
<sequence>MIKKIHYYLLLTAFLCVQGMMAQSITVSGTVTDDLGSLLPGVNVVEKGTTNGTSTDFDGNYAITVSSSNATLVFTYIGFSAQEVPVAGQTTINLSMAEDAQQLGEVVVTALGIKRETKALGYSMTELKGEELAKTNTVNPVLGLQGKSSGVSIGSSDGGLFGNSKIQIRGVSTLNSGNNQPIFVIDGVILENSISNESADWSSDSNDYGNILKNLNPDDYKSVSVLKGAAATALYGSRGINGVVLIETKNGEGAKGLGVSIKQTVGVDHVYAQPGLQNEYGPGTLAGYIGYGEKDGNGEYYKYDTNQFYYNDQGQRTLINHPGGGLSYGPKFDGQPIMDYDGTMVPYSAVKNNMKDAYDTGYNTNTSVALSGGNEKGSFYLSDSYSKRSGILPNNTFNRNAMQLSGSYELSDWLKANASVSYTTSTSRNPRNDISQNFFQGGFERTYDSRKYRQEKYWLAPHGGVTNSNYGDEYAYAPNRSLWFSYEKNDRVREEQVVRPIVRLTAEVTDWMTVTAEGNMNQYTSKYEQKDLGTGFANDGGYYELQHFEDLSKTGKLSVNFNRQINEDLSAQLLVGGEIWNQEKSNTRVRTDGGLVVPGKFFLGNSKKTLLSEGGVYDTKQINSLYFMSSFGYKGQLYLDVTGRNDWSSALVYTDGTGNFSYFYPSVSTSWILSETFGTSDVLTFGKLRASWAQVGSDTNPYTINKGYGLSTYELEGGFAYRNGVNTTLVDKSIKPERKNSFEVGADFRFFGNRLGVDLAYYNETITEQIGSIPLPIESGYEALFTNIGTLSNAGIELSLTGTPVVTKDFEWNTTFNYWRNRTKVKELHEDFGDYKLLGGALNYGNFRVGSVAFEGGEYGVLMSDSAPKKYQATNAQGEPVDDPRNGMNVLRYVDSRRGAFYQRSGVVEKVGKIQPDFEGSLSNDFTYKGVSLSVLLDARFGGHMASYSSRYGTAYGYLERSLEGRSLEHGGITWESQYGDTNGATFQDGIIPDGVFEKGQMVTTPNGSSADVGGMTYQEAYDQGLVEPTHASYHHYFSNSWGQGVVNDDWFSEVKYIALRNVSLGYNLPKGVSDKIKAKSLYVGLNARNLGYLYNSMPNNINPESFRGTSSSDSYAERAFAPYMASYTMTIAIDF</sequence>
<dbReference type="InterPro" id="IPR023996">
    <property type="entry name" value="TonB-dep_OMP_SusC/RagA"/>
</dbReference>
<evidence type="ECO:0000256" key="6">
    <source>
        <dbReference type="ARBA" id="ARBA00023237"/>
    </source>
</evidence>
<keyword evidence="11" id="KW-1185">Reference proteome</keyword>
<dbReference type="NCBIfam" id="TIGR04057">
    <property type="entry name" value="SusC_RagA_signa"/>
    <property type="match status" value="1"/>
</dbReference>
<evidence type="ECO:0000259" key="9">
    <source>
        <dbReference type="Pfam" id="PF07715"/>
    </source>
</evidence>
<keyword evidence="3 7" id="KW-1134">Transmembrane beta strand</keyword>
<evidence type="ECO:0000256" key="5">
    <source>
        <dbReference type="ARBA" id="ARBA00023136"/>
    </source>
</evidence>
<keyword evidence="5 7" id="KW-0472">Membrane</keyword>
<dbReference type="Proteomes" id="UP000184231">
    <property type="component" value="Unassembled WGS sequence"/>
</dbReference>
<dbReference type="InterPro" id="IPR036942">
    <property type="entry name" value="Beta-barrel_TonB_sf"/>
</dbReference>
<keyword evidence="6 7" id="KW-0998">Cell outer membrane</keyword>
<dbReference type="SUPFAM" id="SSF49464">
    <property type="entry name" value="Carboxypeptidase regulatory domain-like"/>
    <property type="match status" value="1"/>
</dbReference>
<dbReference type="STRING" id="558155.SAMN04487911_102251"/>
<proteinExistence type="inferred from homology"/>
<dbReference type="Gene3D" id="2.40.170.20">
    <property type="entry name" value="TonB-dependent receptor, beta-barrel domain"/>
    <property type="match status" value="1"/>
</dbReference>
<organism evidence="10 11">
    <name type="scientific">Arenibacter nanhaiticus</name>
    <dbReference type="NCBI Taxonomy" id="558155"/>
    <lineage>
        <taxon>Bacteria</taxon>
        <taxon>Pseudomonadati</taxon>
        <taxon>Bacteroidota</taxon>
        <taxon>Flavobacteriia</taxon>
        <taxon>Flavobacteriales</taxon>
        <taxon>Flavobacteriaceae</taxon>
        <taxon>Arenibacter</taxon>
    </lineage>
</organism>
<feature type="domain" description="TonB-dependent receptor plug" evidence="9">
    <location>
        <begin position="120"/>
        <end position="243"/>
    </location>
</feature>